<dbReference type="InterPro" id="IPR029045">
    <property type="entry name" value="ClpP/crotonase-like_dom_sf"/>
</dbReference>
<reference evidence="7 8" key="1">
    <citation type="submission" date="2020-08" db="EMBL/GenBank/DDBJ databases">
        <title>Genome sequence of Nocardioides mesophilus KACC 16243T.</title>
        <authorList>
            <person name="Hyun D.-W."/>
            <person name="Bae J.-W."/>
        </authorList>
    </citation>
    <scope>NUCLEOTIDE SEQUENCE [LARGE SCALE GENOMIC DNA]</scope>
    <source>
        <strain evidence="7 8">KACC 16243</strain>
    </source>
</reference>
<dbReference type="PANTHER" id="PTHR11941">
    <property type="entry name" value="ENOYL-COA HYDRATASE-RELATED"/>
    <property type="match status" value="1"/>
</dbReference>
<dbReference type="PANTHER" id="PTHR11941:SF54">
    <property type="entry name" value="ENOYL-COA HYDRATASE, MITOCHONDRIAL"/>
    <property type="match status" value="1"/>
</dbReference>
<evidence type="ECO:0000313" key="7">
    <source>
        <dbReference type="EMBL" id="QNN51779.1"/>
    </source>
</evidence>
<evidence type="ECO:0000256" key="2">
    <source>
        <dbReference type="ARBA" id="ARBA00023239"/>
    </source>
</evidence>
<dbReference type="PROSITE" id="PS00166">
    <property type="entry name" value="ENOYL_COA_HYDRATASE"/>
    <property type="match status" value="1"/>
</dbReference>
<evidence type="ECO:0000256" key="5">
    <source>
        <dbReference type="RuleBase" id="RU003707"/>
    </source>
</evidence>
<feature type="compositionally biased region" description="Low complexity" evidence="6">
    <location>
        <begin position="1"/>
        <end position="26"/>
    </location>
</feature>
<sequence length="285" mass="29986">MTSSDAGVPAAPSSAAATSPARVAAPHLRVERRPDGVAVLTLDNPEQRNAMSAQMTDSWVRAVDELAGDRSLRAVVVTGAGSAFCSGGDTGWIASEPDATVDRLRTRMIAFYRAWLSIRRLEVPTIAAVNGHAIGAGLCLALACDLRYAAEPAKLGVPFVKLGMHAGMAATHLLPDVVGPAHARDLLLTGSRRPDGPPRPARAAAPRPRPRPGLDRVLDTAAGVAATAPIASRLTTLALRNGGHTDFEAALQWEALAQPVTLATEDLQEGIRASRERRTPRFTGR</sequence>
<comment type="catalytic activity">
    <reaction evidence="3">
        <text>a (3S)-3-hydroxyacyl-CoA = a (2E)-enoyl-CoA + H2O</text>
        <dbReference type="Rhea" id="RHEA:16105"/>
        <dbReference type="ChEBI" id="CHEBI:15377"/>
        <dbReference type="ChEBI" id="CHEBI:57318"/>
        <dbReference type="ChEBI" id="CHEBI:58856"/>
        <dbReference type="EC" id="4.2.1.17"/>
    </reaction>
</comment>
<name>A0A7G9R854_9ACTN</name>
<proteinExistence type="inferred from homology"/>
<dbReference type="KEGG" id="nmes:H9L09_14660"/>
<dbReference type="GO" id="GO:0006635">
    <property type="term" value="P:fatty acid beta-oxidation"/>
    <property type="evidence" value="ECO:0007669"/>
    <property type="project" value="TreeGrafter"/>
</dbReference>
<keyword evidence="8" id="KW-1185">Reference proteome</keyword>
<dbReference type="Pfam" id="PF00378">
    <property type="entry name" value="ECH_1"/>
    <property type="match status" value="1"/>
</dbReference>
<dbReference type="Proteomes" id="UP000515947">
    <property type="component" value="Chromosome"/>
</dbReference>
<feature type="region of interest" description="Disordered" evidence="6">
    <location>
        <begin position="187"/>
        <end position="214"/>
    </location>
</feature>
<protein>
    <submittedName>
        <fullName evidence="7">Enoyl-CoA hydratase/isomerase family protein</fullName>
    </submittedName>
</protein>
<dbReference type="EMBL" id="CP060713">
    <property type="protein sequence ID" value="QNN51779.1"/>
    <property type="molecule type" value="Genomic_DNA"/>
</dbReference>
<dbReference type="GO" id="GO:0004300">
    <property type="term" value="F:enoyl-CoA hydratase activity"/>
    <property type="evidence" value="ECO:0007669"/>
    <property type="project" value="UniProtKB-EC"/>
</dbReference>
<keyword evidence="7" id="KW-0413">Isomerase</keyword>
<dbReference type="CDD" id="cd06558">
    <property type="entry name" value="crotonase-like"/>
    <property type="match status" value="1"/>
</dbReference>
<comment type="similarity">
    <text evidence="1 5">Belongs to the enoyl-CoA hydratase/isomerase family.</text>
</comment>
<accession>A0A7G9R854</accession>
<evidence type="ECO:0000256" key="3">
    <source>
        <dbReference type="ARBA" id="ARBA00023709"/>
    </source>
</evidence>
<keyword evidence="2" id="KW-0456">Lyase</keyword>
<gene>
    <name evidence="7" type="ORF">H9L09_14660</name>
</gene>
<dbReference type="InterPro" id="IPR001753">
    <property type="entry name" value="Enoyl-CoA_hydra/iso"/>
</dbReference>
<dbReference type="Gene3D" id="1.10.12.10">
    <property type="entry name" value="Lyase 2-enoyl-coa Hydratase, Chain A, domain 2"/>
    <property type="match status" value="1"/>
</dbReference>
<dbReference type="SUPFAM" id="SSF52096">
    <property type="entry name" value="ClpP/crotonase"/>
    <property type="match status" value="1"/>
</dbReference>
<dbReference type="InterPro" id="IPR014748">
    <property type="entry name" value="Enoyl-CoA_hydra_C"/>
</dbReference>
<organism evidence="7 8">
    <name type="scientific">Nocardioides mesophilus</name>
    <dbReference type="NCBI Taxonomy" id="433659"/>
    <lineage>
        <taxon>Bacteria</taxon>
        <taxon>Bacillati</taxon>
        <taxon>Actinomycetota</taxon>
        <taxon>Actinomycetes</taxon>
        <taxon>Propionibacteriales</taxon>
        <taxon>Nocardioidaceae</taxon>
        <taxon>Nocardioides</taxon>
    </lineage>
</organism>
<dbReference type="RefSeq" id="WP_187577615.1">
    <property type="nucleotide sequence ID" value="NZ_CP060713.1"/>
</dbReference>
<dbReference type="AlphaFoldDB" id="A0A7G9R854"/>
<feature type="region of interest" description="Disordered" evidence="6">
    <location>
        <begin position="1"/>
        <end position="27"/>
    </location>
</feature>
<evidence type="ECO:0000313" key="8">
    <source>
        <dbReference type="Proteomes" id="UP000515947"/>
    </source>
</evidence>
<comment type="catalytic activity">
    <reaction evidence="4">
        <text>a 4-saturated-(3S)-3-hydroxyacyl-CoA = a (3E)-enoyl-CoA + H2O</text>
        <dbReference type="Rhea" id="RHEA:20724"/>
        <dbReference type="ChEBI" id="CHEBI:15377"/>
        <dbReference type="ChEBI" id="CHEBI:58521"/>
        <dbReference type="ChEBI" id="CHEBI:137480"/>
        <dbReference type="EC" id="4.2.1.17"/>
    </reaction>
</comment>
<dbReference type="InterPro" id="IPR018376">
    <property type="entry name" value="Enoyl-CoA_hyd/isom_CS"/>
</dbReference>
<dbReference type="Gene3D" id="3.90.226.10">
    <property type="entry name" value="2-enoyl-CoA Hydratase, Chain A, domain 1"/>
    <property type="match status" value="1"/>
</dbReference>
<evidence type="ECO:0000256" key="4">
    <source>
        <dbReference type="ARBA" id="ARBA00023717"/>
    </source>
</evidence>
<evidence type="ECO:0000256" key="6">
    <source>
        <dbReference type="SAM" id="MobiDB-lite"/>
    </source>
</evidence>
<dbReference type="GO" id="GO:0016853">
    <property type="term" value="F:isomerase activity"/>
    <property type="evidence" value="ECO:0007669"/>
    <property type="project" value="UniProtKB-KW"/>
</dbReference>
<evidence type="ECO:0000256" key="1">
    <source>
        <dbReference type="ARBA" id="ARBA00005254"/>
    </source>
</evidence>